<accession>A0ABC8KAG0</accession>
<evidence type="ECO:0000313" key="3">
    <source>
        <dbReference type="Proteomes" id="UP001642260"/>
    </source>
</evidence>
<evidence type="ECO:0000256" key="1">
    <source>
        <dbReference type="SAM" id="MobiDB-lite"/>
    </source>
</evidence>
<protein>
    <submittedName>
        <fullName evidence="2">Uncharacterized protein</fullName>
    </submittedName>
</protein>
<feature type="compositionally biased region" description="Basic residues" evidence="1">
    <location>
        <begin position="118"/>
        <end position="127"/>
    </location>
</feature>
<dbReference type="EMBL" id="CAKOAT010171821">
    <property type="protein sequence ID" value="CAH8351777.1"/>
    <property type="molecule type" value="Genomic_DNA"/>
</dbReference>
<comment type="caution">
    <text evidence="2">The sequence shown here is derived from an EMBL/GenBank/DDBJ whole genome shotgun (WGS) entry which is preliminary data.</text>
</comment>
<reference evidence="2 3" key="1">
    <citation type="submission" date="2022-03" db="EMBL/GenBank/DDBJ databases">
        <authorList>
            <person name="Macdonald S."/>
            <person name="Ahmed S."/>
            <person name="Newling K."/>
        </authorList>
    </citation>
    <scope>NUCLEOTIDE SEQUENCE [LARGE SCALE GENOMIC DNA]</scope>
</reference>
<dbReference type="Proteomes" id="UP001642260">
    <property type="component" value="Unassembled WGS sequence"/>
</dbReference>
<evidence type="ECO:0000313" key="2">
    <source>
        <dbReference type="EMBL" id="CAH8351777.1"/>
    </source>
</evidence>
<keyword evidence="3" id="KW-1185">Reference proteome</keyword>
<feature type="region of interest" description="Disordered" evidence="1">
    <location>
        <begin position="107"/>
        <end position="166"/>
    </location>
</feature>
<feature type="region of interest" description="Disordered" evidence="1">
    <location>
        <begin position="47"/>
        <end position="89"/>
    </location>
</feature>
<gene>
    <name evidence="2" type="ORF">ERUC_LOCUS18348</name>
</gene>
<proteinExistence type="predicted"/>
<dbReference type="AlphaFoldDB" id="A0ABC8KAG0"/>
<sequence length="166" mass="18072">MSLKEVRGALLQYTSCADPSESAARRERLRQAEAQGTLDETAAQVVRSSFPVSESERPLSPLPNSGTTRTPIARRLGAQPDKAIASSSRVPIMERLGPLVDEAISEERINLETAPPPQKRKPGRPPGRKTVNASPLKLGGAGLRRRKVLSNKPPPPWKEKQFSSYG</sequence>
<feature type="compositionally biased region" description="Basic and acidic residues" evidence="1">
    <location>
        <begin position="157"/>
        <end position="166"/>
    </location>
</feature>
<name>A0ABC8KAG0_ERUVS</name>
<organism evidence="2 3">
    <name type="scientific">Eruca vesicaria subsp. sativa</name>
    <name type="common">Garden rocket</name>
    <name type="synonym">Eruca sativa</name>
    <dbReference type="NCBI Taxonomy" id="29727"/>
    <lineage>
        <taxon>Eukaryota</taxon>
        <taxon>Viridiplantae</taxon>
        <taxon>Streptophyta</taxon>
        <taxon>Embryophyta</taxon>
        <taxon>Tracheophyta</taxon>
        <taxon>Spermatophyta</taxon>
        <taxon>Magnoliopsida</taxon>
        <taxon>eudicotyledons</taxon>
        <taxon>Gunneridae</taxon>
        <taxon>Pentapetalae</taxon>
        <taxon>rosids</taxon>
        <taxon>malvids</taxon>
        <taxon>Brassicales</taxon>
        <taxon>Brassicaceae</taxon>
        <taxon>Brassiceae</taxon>
        <taxon>Eruca</taxon>
    </lineage>
</organism>